<dbReference type="RefSeq" id="WP_231581451.1">
    <property type="nucleotide sequence ID" value="NZ_JACHEK010000007.1"/>
</dbReference>
<dbReference type="EMBL" id="JACHEK010000007">
    <property type="protein sequence ID" value="MBB6145537.1"/>
    <property type="molecule type" value="Genomic_DNA"/>
</dbReference>
<dbReference type="InterPro" id="IPR016181">
    <property type="entry name" value="Acyl_CoA_acyltransferase"/>
</dbReference>
<dbReference type="InterPro" id="IPR000182">
    <property type="entry name" value="GNAT_dom"/>
</dbReference>
<proteinExistence type="predicted"/>
<dbReference type="CDD" id="cd04301">
    <property type="entry name" value="NAT_SF"/>
    <property type="match status" value="1"/>
</dbReference>
<dbReference type="PROSITE" id="PS51186">
    <property type="entry name" value="GNAT"/>
    <property type="match status" value="1"/>
</dbReference>
<organism evidence="4 5">
    <name type="scientific">Silvibacterium bohemicum</name>
    <dbReference type="NCBI Taxonomy" id="1577686"/>
    <lineage>
        <taxon>Bacteria</taxon>
        <taxon>Pseudomonadati</taxon>
        <taxon>Acidobacteriota</taxon>
        <taxon>Terriglobia</taxon>
        <taxon>Terriglobales</taxon>
        <taxon>Acidobacteriaceae</taxon>
        <taxon>Silvibacterium</taxon>
    </lineage>
</organism>
<feature type="domain" description="N-acetyltransferase" evidence="3">
    <location>
        <begin position="16"/>
        <end position="170"/>
    </location>
</feature>
<dbReference type="Proteomes" id="UP000538666">
    <property type="component" value="Unassembled WGS sequence"/>
</dbReference>
<name>A0A841JYQ1_9BACT</name>
<dbReference type="GO" id="GO:0005840">
    <property type="term" value="C:ribosome"/>
    <property type="evidence" value="ECO:0007669"/>
    <property type="project" value="UniProtKB-KW"/>
</dbReference>
<sequence length="170" mass="19441">MVLTFPSIVAILAAMPETRIATVADAGLITYHRRRMFVDAGRADNQVLDVMSTNFEPWVVKMINEGKYFGWFSTEGDRVVAGAGLLLLDWPPHPLDPRSTQRGYLLNVYVEPEFRRRKLASHLIEFVLAEARKRKIRVVALHSTEEGRRLYESNGFRGTNEMFYVEPVEA</sequence>
<dbReference type="InterPro" id="IPR050832">
    <property type="entry name" value="Bact_Acetyltransf"/>
</dbReference>
<evidence type="ECO:0000256" key="2">
    <source>
        <dbReference type="ARBA" id="ARBA00023315"/>
    </source>
</evidence>
<dbReference type="SUPFAM" id="SSF55729">
    <property type="entry name" value="Acyl-CoA N-acyltransferases (Nat)"/>
    <property type="match status" value="1"/>
</dbReference>
<keyword evidence="4" id="KW-0687">Ribonucleoprotein</keyword>
<dbReference type="Pfam" id="PF00583">
    <property type="entry name" value="Acetyltransf_1"/>
    <property type="match status" value="1"/>
</dbReference>
<keyword evidence="5" id="KW-1185">Reference proteome</keyword>
<reference evidence="4 5" key="1">
    <citation type="submission" date="2020-08" db="EMBL/GenBank/DDBJ databases">
        <title>Genomic Encyclopedia of Type Strains, Phase IV (KMG-IV): sequencing the most valuable type-strain genomes for metagenomic binning, comparative biology and taxonomic classification.</title>
        <authorList>
            <person name="Goeker M."/>
        </authorList>
    </citation>
    <scope>NUCLEOTIDE SEQUENCE [LARGE SCALE GENOMIC DNA]</scope>
    <source>
        <strain evidence="4 5">DSM 103733</strain>
    </source>
</reference>
<protein>
    <submittedName>
        <fullName evidence="4">Ribosomal protein S18 acetylase RimI-like enzyme</fullName>
    </submittedName>
</protein>
<evidence type="ECO:0000313" key="4">
    <source>
        <dbReference type="EMBL" id="MBB6145537.1"/>
    </source>
</evidence>
<evidence type="ECO:0000313" key="5">
    <source>
        <dbReference type="Proteomes" id="UP000538666"/>
    </source>
</evidence>
<accession>A0A841JYQ1</accession>
<keyword evidence="4" id="KW-0689">Ribosomal protein</keyword>
<dbReference type="AlphaFoldDB" id="A0A841JYQ1"/>
<comment type="caution">
    <text evidence="4">The sequence shown here is derived from an EMBL/GenBank/DDBJ whole genome shotgun (WGS) entry which is preliminary data.</text>
</comment>
<dbReference type="PANTHER" id="PTHR43877">
    <property type="entry name" value="AMINOALKYLPHOSPHONATE N-ACETYLTRANSFERASE-RELATED-RELATED"/>
    <property type="match status" value="1"/>
</dbReference>
<keyword evidence="1" id="KW-0808">Transferase</keyword>
<gene>
    <name evidence="4" type="ORF">HNQ77_003498</name>
</gene>
<evidence type="ECO:0000259" key="3">
    <source>
        <dbReference type="PROSITE" id="PS51186"/>
    </source>
</evidence>
<keyword evidence="2" id="KW-0012">Acyltransferase</keyword>
<dbReference type="GO" id="GO:0016747">
    <property type="term" value="F:acyltransferase activity, transferring groups other than amino-acyl groups"/>
    <property type="evidence" value="ECO:0007669"/>
    <property type="project" value="InterPro"/>
</dbReference>
<dbReference type="Gene3D" id="3.40.630.30">
    <property type="match status" value="1"/>
</dbReference>
<evidence type="ECO:0000256" key="1">
    <source>
        <dbReference type="ARBA" id="ARBA00022679"/>
    </source>
</evidence>